<dbReference type="Proteomes" id="UP000019140">
    <property type="component" value="Unassembled WGS sequence"/>
</dbReference>
<keyword evidence="4" id="KW-1185">Reference proteome</keyword>
<feature type="domain" description="Transposase InsH N-terminal" evidence="1">
    <location>
        <begin position="17"/>
        <end position="90"/>
    </location>
</feature>
<dbReference type="PANTHER" id="PTHR35604">
    <property type="entry name" value="TRANSPOSASE INSH FOR INSERTION SEQUENCE ELEMENT IS5A-RELATED"/>
    <property type="match status" value="1"/>
</dbReference>
<dbReference type="AlphaFoldDB" id="W4MAC2"/>
<dbReference type="Pfam" id="PF05598">
    <property type="entry name" value="DUF772"/>
    <property type="match status" value="1"/>
</dbReference>
<dbReference type="InterPro" id="IPR025668">
    <property type="entry name" value="Tnp_DDE_dom"/>
</dbReference>
<name>W4MAC2_9BACT</name>
<dbReference type="PATRIC" id="fig|1429439.4.peg.2760"/>
<feature type="domain" description="Transposase DDE" evidence="2">
    <location>
        <begin position="391"/>
        <end position="515"/>
    </location>
</feature>
<evidence type="ECO:0000313" key="4">
    <source>
        <dbReference type="Proteomes" id="UP000019140"/>
    </source>
</evidence>
<dbReference type="InterPro" id="IPR047629">
    <property type="entry name" value="IS1182_transpos"/>
</dbReference>
<protein>
    <recommendedName>
        <fullName evidence="5">Transposase</fullName>
    </recommendedName>
</protein>
<reference evidence="3 4" key="1">
    <citation type="journal article" date="2014" name="Nature">
        <title>An environmental bacterial taxon with a large and distinct metabolic repertoire.</title>
        <authorList>
            <person name="Wilson M.C."/>
            <person name="Mori T."/>
            <person name="Ruckert C."/>
            <person name="Uria A.R."/>
            <person name="Helf M.J."/>
            <person name="Takada K."/>
            <person name="Gernert C."/>
            <person name="Steffens U.A."/>
            <person name="Heycke N."/>
            <person name="Schmitt S."/>
            <person name="Rinke C."/>
            <person name="Helfrich E.J."/>
            <person name="Brachmann A.O."/>
            <person name="Gurgui C."/>
            <person name="Wakimoto T."/>
            <person name="Kracht M."/>
            <person name="Crusemann M."/>
            <person name="Hentschel U."/>
            <person name="Abe I."/>
            <person name="Matsunaga S."/>
            <person name="Kalinowski J."/>
            <person name="Takeyama H."/>
            <person name="Piel J."/>
        </authorList>
    </citation>
    <scope>NUCLEOTIDE SEQUENCE [LARGE SCALE GENOMIC DNA]</scope>
    <source>
        <strain evidence="4">TSY2</strain>
    </source>
</reference>
<evidence type="ECO:0000313" key="3">
    <source>
        <dbReference type="EMBL" id="ETX06587.1"/>
    </source>
</evidence>
<organism evidence="3 4">
    <name type="scientific">Candidatus Entotheonella gemina</name>
    <dbReference type="NCBI Taxonomy" id="1429439"/>
    <lineage>
        <taxon>Bacteria</taxon>
        <taxon>Pseudomonadati</taxon>
        <taxon>Nitrospinota/Tectimicrobiota group</taxon>
        <taxon>Candidatus Tectimicrobiota</taxon>
        <taxon>Candidatus Entotheonellia</taxon>
        <taxon>Candidatus Entotheonellales</taxon>
        <taxon>Candidatus Entotheonellaceae</taxon>
        <taxon>Candidatus Entotheonella</taxon>
    </lineage>
</organism>
<comment type="caution">
    <text evidence="3">The sequence shown here is derived from an EMBL/GenBank/DDBJ whole genome shotgun (WGS) entry which is preliminary data.</text>
</comment>
<feature type="non-terminal residue" evidence="3">
    <location>
        <position position="1"/>
    </location>
</feature>
<dbReference type="NCBIfam" id="NF033551">
    <property type="entry name" value="transpos_IS1182"/>
    <property type="match status" value="1"/>
</dbReference>
<dbReference type="InterPro" id="IPR008490">
    <property type="entry name" value="Transposase_InsH_N"/>
</dbReference>
<dbReference type="EMBL" id="AZHX01000660">
    <property type="protein sequence ID" value="ETX06587.1"/>
    <property type="molecule type" value="Genomic_DNA"/>
</dbReference>
<evidence type="ECO:0008006" key="5">
    <source>
        <dbReference type="Google" id="ProtNLM"/>
    </source>
</evidence>
<sequence length="537" mass="61763">PKGNPYMSLRDQMGTIFQDEDFLDLYATEGQPGLSPWRLAWVTIMQFRETLSDRQAAEAVRARIDWKYFLGLDLTDPGFDFSVLSEFRDRLLAGSAEERLLDKLLERSQAHGLIKSRGQQRTDSTHVLAAIRVLNRLELVGETLRAALNELAIVAPEWLQNLAPLEWYERYSKRVEDSRLPREQSKRDAYAQTVGEDGFALLDALEDDNTPKDLQELPTIDALRRIWQRHYERRDPEATSEPGSTEPTVRFKDKRELSKAAEGLESPYDVDARYRKKRDTQWSGYMVHVSETCNPSEPHLLTHVHTTSASVHEAKCTTVIEEALVEKELAPDDHVVDAAYVSADLLVKSKRDYGIELRGPTRPDVSWQVHVEGAYRPDDFHIDWEQQWARCPQGKQSISWTDRVDSHDRPFIQVQFSQSDCTPCENRALCTRIKSYQSRVLKLHPEPQHKAFKAAQSWFESEEGQRQYKRRAGVEGTISQGVRAFGMRRSRYRGLDKTHLQNVAIAAAMNMDRLVAWFDGRPRSPTRTSRFAALMPH</sequence>
<gene>
    <name evidence="3" type="ORF">ETSY2_16240</name>
</gene>
<accession>W4MAC2</accession>
<dbReference type="HOGENOM" id="CLU_506748_0_0_7"/>
<dbReference type="PANTHER" id="PTHR35604:SF2">
    <property type="entry name" value="TRANSPOSASE INSH FOR INSERTION SEQUENCE ELEMENT IS5A-RELATED"/>
    <property type="match status" value="1"/>
</dbReference>
<evidence type="ECO:0000259" key="2">
    <source>
        <dbReference type="Pfam" id="PF13751"/>
    </source>
</evidence>
<evidence type="ECO:0000259" key="1">
    <source>
        <dbReference type="Pfam" id="PF05598"/>
    </source>
</evidence>
<dbReference type="Pfam" id="PF13751">
    <property type="entry name" value="DDE_Tnp_1_6"/>
    <property type="match status" value="1"/>
</dbReference>
<proteinExistence type="predicted"/>